<organism evidence="2">
    <name type="scientific">Candidatus Kentrum sp. FM</name>
    <dbReference type="NCBI Taxonomy" id="2126340"/>
    <lineage>
        <taxon>Bacteria</taxon>
        <taxon>Pseudomonadati</taxon>
        <taxon>Pseudomonadota</taxon>
        <taxon>Gammaproteobacteria</taxon>
        <taxon>Candidatus Kentrum</taxon>
    </lineage>
</organism>
<reference evidence="2" key="1">
    <citation type="submission" date="2019-02" db="EMBL/GenBank/DDBJ databases">
        <authorList>
            <person name="Gruber-Vodicka R. H."/>
            <person name="Seah K. B. B."/>
        </authorList>
    </citation>
    <scope>NUCLEOTIDE SEQUENCE</scope>
    <source>
        <strain evidence="2">BECK_BZ163</strain>
        <strain evidence="3">BECK_BZ164</strain>
        <strain evidence="1">BECK_BZ165</strain>
    </source>
</reference>
<dbReference type="AlphaFoldDB" id="A0A450U2R2"/>
<dbReference type="EMBL" id="CAADEZ010000981">
    <property type="protein sequence ID" value="VFJ77403.1"/>
    <property type="molecule type" value="Genomic_DNA"/>
</dbReference>
<accession>A0A450U2R2</accession>
<gene>
    <name evidence="2" type="ORF">BECKFM1743A_GA0114220_109812</name>
    <name evidence="3" type="ORF">BECKFM1743B_GA0114221_100416</name>
    <name evidence="1" type="ORF">BECKFM1743C_GA0114222_109521</name>
</gene>
<name>A0A450U2R2_9GAMM</name>
<evidence type="ECO:0000313" key="1">
    <source>
        <dbReference type="EMBL" id="VFJ76896.1"/>
    </source>
</evidence>
<dbReference type="EMBL" id="CAADFA010000952">
    <property type="protein sequence ID" value="VFJ76896.1"/>
    <property type="molecule type" value="Genomic_DNA"/>
</dbReference>
<evidence type="ECO:0000313" key="3">
    <source>
        <dbReference type="EMBL" id="VFK07480.1"/>
    </source>
</evidence>
<proteinExistence type="predicted"/>
<dbReference type="EMBL" id="CAADFL010000041">
    <property type="protein sequence ID" value="VFK07480.1"/>
    <property type="molecule type" value="Genomic_DNA"/>
</dbReference>
<sequence>MLAILIVVAVSVISIMLTMAIEDTARLAMEKEGRIRVTSVRQLAEDARRYVREQGQYPSDLAALQSAAGFEHARHYPEGVCLQGRTVSEVVEEGANSTEYTSLGFDEDDKVAVDIDAINWRRFYDTNPSAQGCTVQGRGDDVQQPDRRTSGWSETIDERLHGEMLRQRRQMTRTLNKFAHYYNLKGAFPGESETGNLPSDAGVPNDACQGNYLWQDAVLLDCADVFSVWGTDIHLYRKTSHHIVLITSPDPSPDSESLYVSSELNLDISSPATE</sequence>
<protein>
    <submittedName>
        <fullName evidence="2">Uncharacterized protein</fullName>
    </submittedName>
</protein>
<evidence type="ECO:0000313" key="2">
    <source>
        <dbReference type="EMBL" id="VFJ77403.1"/>
    </source>
</evidence>